<gene>
    <name evidence="1" type="ORF">AYR59_04495</name>
</gene>
<dbReference type="RefSeq" id="WP_065868681.1">
    <property type="nucleotide sequence ID" value="NZ_CP014907.1"/>
</dbReference>
<reference evidence="1 2" key="1">
    <citation type="submission" date="2016-03" db="EMBL/GenBank/DDBJ databases">
        <title>Pediococcus and Lactobacillus from brewery environment - whole genome sequencing and assembly.</title>
        <authorList>
            <person name="Behr J."/>
            <person name="Geissler A.J."/>
            <person name="Vogel R.F."/>
        </authorList>
    </citation>
    <scope>NUCLEOTIDE SEQUENCE [LARGE SCALE GENOMIC DNA]</scope>
    <source>
        <strain evidence="1 2">TMW 1.481</strain>
    </source>
</reference>
<dbReference type="EMBL" id="CP014907">
    <property type="protein sequence ID" value="ANZ59312.1"/>
    <property type="molecule type" value="Genomic_DNA"/>
</dbReference>
<evidence type="ECO:0000313" key="1">
    <source>
        <dbReference type="EMBL" id="ANZ59312.1"/>
    </source>
</evidence>
<sequence length="91" mass="9728">MDIMKKANTNLLSGLNKGLGKTEVRHSILGMNKEVTSRLSKAPTSTLAGLDNATKVVNKLAGTTSLINPQSRTSRIIGDRLVGGKVISYLY</sequence>
<accession>A0AB33BMV2</accession>
<evidence type="ECO:0000313" key="2">
    <source>
        <dbReference type="Proteomes" id="UP000093346"/>
    </source>
</evidence>
<dbReference type="KEGG" id="lle:AYR59_04495"/>
<dbReference type="Proteomes" id="UP000093346">
    <property type="component" value="Chromosome"/>
</dbReference>
<name>A0AB33BMV2_9LACO</name>
<protein>
    <submittedName>
        <fullName evidence="1">Uncharacterized protein</fullName>
    </submittedName>
</protein>
<proteinExistence type="predicted"/>
<dbReference type="AlphaFoldDB" id="A0AB33BMV2"/>
<organism evidence="1 2">
    <name type="scientific">Fructilactobacillus lindneri</name>
    <dbReference type="NCBI Taxonomy" id="53444"/>
    <lineage>
        <taxon>Bacteria</taxon>
        <taxon>Bacillati</taxon>
        <taxon>Bacillota</taxon>
        <taxon>Bacilli</taxon>
        <taxon>Lactobacillales</taxon>
        <taxon>Lactobacillaceae</taxon>
        <taxon>Fructilactobacillus</taxon>
    </lineage>
</organism>